<evidence type="ECO:0000256" key="5">
    <source>
        <dbReference type="ARBA" id="ARBA00023136"/>
    </source>
</evidence>
<dbReference type="Pfam" id="PF04024">
    <property type="entry name" value="PspC"/>
    <property type="match status" value="1"/>
</dbReference>
<dbReference type="GO" id="GO:0005886">
    <property type="term" value="C:plasma membrane"/>
    <property type="evidence" value="ECO:0007669"/>
    <property type="project" value="UniProtKB-SubCell"/>
</dbReference>
<keyword evidence="2" id="KW-1003">Cell membrane</keyword>
<feature type="domain" description="Phage shock protein PspC N-terminal" evidence="8">
    <location>
        <begin position="29"/>
        <end position="86"/>
    </location>
</feature>
<feature type="transmembrane region" description="Helical" evidence="7">
    <location>
        <begin position="208"/>
        <end position="227"/>
    </location>
</feature>
<feature type="region of interest" description="Disordered" evidence="6">
    <location>
        <begin position="147"/>
        <end position="204"/>
    </location>
</feature>
<feature type="transmembrane region" description="Helical" evidence="7">
    <location>
        <begin position="57"/>
        <end position="82"/>
    </location>
</feature>
<dbReference type="AlphaFoldDB" id="A0A6J4LJL5"/>
<evidence type="ECO:0000256" key="1">
    <source>
        <dbReference type="ARBA" id="ARBA00004162"/>
    </source>
</evidence>
<feature type="compositionally biased region" description="Pro residues" evidence="6">
    <location>
        <begin position="188"/>
        <end position="204"/>
    </location>
</feature>
<feature type="transmembrane region" description="Helical" evidence="7">
    <location>
        <begin position="263"/>
        <end position="284"/>
    </location>
</feature>
<dbReference type="InterPro" id="IPR052027">
    <property type="entry name" value="PspC"/>
</dbReference>
<evidence type="ECO:0000256" key="3">
    <source>
        <dbReference type="ARBA" id="ARBA00022692"/>
    </source>
</evidence>
<keyword evidence="5 7" id="KW-0472">Membrane</keyword>
<feature type="transmembrane region" description="Helical" evidence="7">
    <location>
        <begin position="102"/>
        <end position="121"/>
    </location>
</feature>
<feature type="transmembrane region" description="Helical" evidence="7">
    <location>
        <begin position="128"/>
        <end position="143"/>
    </location>
</feature>
<dbReference type="PANTHER" id="PTHR33885">
    <property type="entry name" value="PHAGE SHOCK PROTEIN C"/>
    <property type="match status" value="1"/>
</dbReference>
<evidence type="ECO:0000256" key="2">
    <source>
        <dbReference type="ARBA" id="ARBA00022475"/>
    </source>
</evidence>
<feature type="compositionally biased region" description="Pro residues" evidence="6">
    <location>
        <begin position="154"/>
        <end position="169"/>
    </location>
</feature>
<evidence type="ECO:0000313" key="9">
    <source>
        <dbReference type="EMBL" id="CAA9333520.1"/>
    </source>
</evidence>
<dbReference type="InterPro" id="IPR007168">
    <property type="entry name" value="Phageshock_PspC_N"/>
</dbReference>
<sequence length="402" mass="40778">MTDTAPPPPPPGPTADPYAGPFAGSLAGRPLRRSRTDRTIAGVAGGLGRWLDIDPTVLRVLFVVLAFFGGAGLLLYGVAWLVVPEEGAEQGAVPTAAGTRTAVLVGALAVAVFVVLGIGSLDGRPPRPLVVVGVAVAAVLLARDDRRSRAGVPPGAPPPPPPPTPPGPAPAAGRGGTEPTVVLEKPAWYPPPAPPPPAPSTPPRSGPLLFAPALALLSLGLGLLGVYDVSGGDVVAAAYPALALALVGLLLVVGAFVGRPGGLVALGIVAAGSLLVTAVVDPAYSGPRELVLRPTSADALDDSYRVPTGRIELDLRGLDPATLDGRALDVSVRAGDVLVLLPRSVRVTYDAAVDFGGQVDDGRRSSGGWSPRLSGTLGPEDAEADLELRLAADFGQLRLERW</sequence>
<proteinExistence type="predicted"/>
<evidence type="ECO:0000256" key="6">
    <source>
        <dbReference type="SAM" id="MobiDB-lite"/>
    </source>
</evidence>
<protein>
    <recommendedName>
        <fullName evidence="8">Phage shock protein PspC N-terminal domain-containing protein</fullName>
    </recommendedName>
</protein>
<evidence type="ECO:0000256" key="7">
    <source>
        <dbReference type="SAM" id="Phobius"/>
    </source>
</evidence>
<reference evidence="9" key="1">
    <citation type="submission" date="2020-02" db="EMBL/GenBank/DDBJ databases">
        <authorList>
            <person name="Meier V. D."/>
        </authorList>
    </citation>
    <scope>NUCLEOTIDE SEQUENCE</scope>
    <source>
        <strain evidence="9">AVDCRST_MAG36</strain>
    </source>
</reference>
<name>A0A6J4LJL5_9ACTN</name>
<gene>
    <name evidence="9" type="ORF">AVDCRST_MAG36-1054</name>
</gene>
<evidence type="ECO:0000259" key="8">
    <source>
        <dbReference type="Pfam" id="PF04024"/>
    </source>
</evidence>
<comment type="subcellular location">
    <subcellularLocation>
        <location evidence="1">Cell membrane</location>
        <topology evidence="1">Single-pass membrane protein</topology>
    </subcellularLocation>
</comment>
<accession>A0A6J4LJL5</accession>
<evidence type="ECO:0000256" key="4">
    <source>
        <dbReference type="ARBA" id="ARBA00022989"/>
    </source>
</evidence>
<feature type="transmembrane region" description="Helical" evidence="7">
    <location>
        <begin position="234"/>
        <end position="257"/>
    </location>
</feature>
<dbReference type="PANTHER" id="PTHR33885:SF3">
    <property type="entry name" value="PHAGE SHOCK PROTEIN C"/>
    <property type="match status" value="1"/>
</dbReference>
<dbReference type="EMBL" id="CADCUH010000064">
    <property type="protein sequence ID" value="CAA9333520.1"/>
    <property type="molecule type" value="Genomic_DNA"/>
</dbReference>
<keyword evidence="3 7" id="KW-0812">Transmembrane</keyword>
<keyword evidence="4 7" id="KW-1133">Transmembrane helix</keyword>
<organism evidence="9">
    <name type="scientific">uncultured Nocardioidaceae bacterium</name>
    <dbReference type="NCBI Taxonomy" id="253824"/>
    <lineage>
        <taxon>Bacteria</taxon>
        <taxon>Bacillati</taxon>
        <taxon>Actinomycetota</taxon>
        <taxon>Actinomycetes</taxon>
        <taxon>Propionibacteriales</taxon>
        <taxon>Nocardioidaceae</taxon>
        <taxon>environmental samples</taxon>
    </lineage>
</organism>